<dbReference type="Pfam" id="PF06985">
    <property type="entry name" value="HET"/>
    <property type="match status" value="1"/>
</dbReference>
<dbReference type="RefSeq" id="XP_031867689.1">
    <property type="nucleotide sequence ID" value="XM_032016458.1"/>
</dbReference>
<feature type="domain" description="Heterokaryon incompatibility" evidence="1">
    <location>
        <begin position="22"/>
        <end position="112"/>
    </location>
</feature>
<gene>
    <name evidence="2" type="ORF">BP5553_07835</name>
</gene>
<evidence type="ECO:0000313" key="3">
    <source>
        <dbReference type="Proteomes" id="UP000254866"/>
    </source>
</evidence>
<organism evidence="2 3">
    <name type="scientific">Venustampulla echinocandica</name>
    <dbReference type="NCBI Taxonomy" id="2656787"/>
    <lineage>
        <taxon>Eukaryota</taxon>
        <taxon>Fungi</taxon>
        <taxon>Dikarya</taxon>
        <taxon>Ascomycota</taxon>
        <taxon>Pezizomycotina</taxon>
        <taxon>Leotiomycetes</taxon>
        <taxon>Helotiales</taxon>
        <taxon>Pleuroascaceae</taxon>
        <taxon>Venustampulla</taxon>
    </lineage>
</organism>
<dbReference type="STRING" id="2656787.A0A370THN1"/>
<dbReference type="PANTHER" id="PTHR10622">
    <property type="entry name" value="HET DOMAIN-CONTAINING PROTEIN"/>
    <property type="match status" value="1"/>
</dbReference>
<dbReference type="AlphaFoldDB" id="A0A370THN1"/>
<sequence length="465" mass="52365">MRLLNTQTLSLAEFFDYNIPEYVILSHTWNKEEVSFQAIQDLSLASKLKGFAKIQRCCDQATKDGFEWAWVDTCCIDKTSSSELSEAINSMFLWYKGSKICYALLEDKMSWAAERQTTRSEDRAYSLIGLSGVNMSMLYGEGGTKAFIRLQEEIMKTTEDYTRCDEDKRLCSDLEVNPPIEHDYLGMGVKHASQLINNPVESPPSLTNRVKENPEKPYHFGRWRPDMLKFVAPEVAQKFTHSRMYASTLGAFSQGGLFGEVSLNPSAPSCLFHLQIKPEGASLIIISDAYPKFNDLGPVSSSGPCWDPQTKIMERGLAHFPNSCYSTGIVELILDSRTPVRVLFGTMTDVVPWCAIVDKESLLSENIAASSDSLWDPESAHIFKYLCNSDRARKTLDSGYQVFVSIRTRLTGVQWDIKVLGNFLLTTYTFLLGHSDALSLLNDYNFAPLNVKDRLILILSSIFVI</sequence>
<dbReference type="OrthoDB" id="3432186at2759"/>
<reference evidence="2 3" key="1">
    <citation type="journal article" date="2018" name="IMA Fungus">
        <title>IMA Genome-F 9: Draft genome sequence of Annulohypoxylon stygium, Aspergillus mulundensis, Berkeleyomyces basicola (syn. Thielaviopsis basicola), Ceratocystis smalleyi, two Cercospora beticola strains, Coleophoma cylindrospora, Fusarium fracticaudum, Phialophora cf. hyalina, and Morchella septimelata.</title>
        <authorList>
            <person name="Wingfield B.D."/>
            <person name="Bills G.F."/>
            <person name="Dong Y."/>
            <person name="Huang W."/>
            <person name="Nel W.J."/>
            <person name="Swalarsk-Parry B.S."/>
            <person name="Vaghefi N."/>
            <person name="Wilken P.M."/>
            <person name="An Z."/>
            <person name="de Beer Z.W."/>
            <person name="De Vos L."/>
            <person name="Chen L."/>
            <person name="Duong T.A."/>
            <person name="Gao Y."/>
            <person name="Hammerbacher A."/>
            <person name="Kikkert J.R."/>
            <person name="Li Y."/>
            <person name="Li H."/>
            <person name="Li K."/>
            <person name="Li Q."/>
            <person name="Liu X."/>
            <person name="Ma X."/>
            <person name="Naidoo K."/>
            <person name="Pethybridge S.J."/>
            <person name="Sun J."/>
            <person name="Steenkamp E.T."/>
            <person name="van der Nest M.A."/>
            <person name="van Wyk S."/>
            <person name="Wingfield M.J."/>
            <person name="Xiong C."/>
            <person name="Yue Q."/>
            <person name="Zhang X."/>
        </authorList>
    </citation>
    <scope>NUCLEOTIDE SEQUENCE [LARGE SCALE GENOMIC DNA]</scope>
    <source>
        <strain evidence="2 3">BP 5553</strain>
    </source>
</reference>
<evidence type="ECO:0000313" key="2">
    <source>
        <dbReference type="EMBL" id="RDL34707.1"/>
    </source>
</evidence>
<dbReference type="PANTHER" id="PTHR10622:SF10">
    <property type="entry name" value="HET DOMAIN-CONTAINING PROTEIN"/>
    <property type="match status" value="1"/>
</dbReference>
<proteinExistence type="predicted"/>
<evidence type="ECO:0000259" key="1">
    <source>
        <dbReference type="Pfam" id="PF06985"/>
    </source>
</evidence>
<dbReference type="EMBL" id="NPIC01000007">
    <property type="protein sequence ID" value="RDL34707.1"/>
    <property type="molecule type" value="Genomic_DNA"/>
</dbReference>
<dbReference type="InterPro" id="IPR010730">
    <property type="entry name" value="HET"/>
</dbReference>
<accession>A0A370THN1</accession>
<keyword evidence="3" id="KW-1185">Reference proteome</keyword>
<name>A0A370THN1_9HELO</name>
<comment type="caution">
    <text evidence="2">The sequence shown here is derived from an EMBL/GenBank/DDBJ whole genome shotgun (WGS) entry which is preliminary data.</text>
</comment>
<protein>
    <recommendedName>
        <fullName evidence="1">Heterokaryon incompatibility domain-containing protein</fullName>
    </recommendedName>
</protein>
<dbReference type="Proteomes" id="UP000254866">
    <property type="component" value="Unassembled WGS sequence"/>
</dbReference>
<dbReference type="GeneID" id="43600684"/>